<dbReference type="RefSeq" id="WP_372824684.1">
    <property type="nucleotide sequence ID" value="NZ_JARRIG010000007.1"/>
</dbReference>
<dbReference type="Proteomes" id="UP001571980">
    <property type="component" value="Unassembled WGS sequence"/>
</dbReference>
<protein>
    <submittedName>
        <fullName evidence="1">Uncharacterized protein</fullName>
    </submittedName>
</protein>
<keyword evidence="2" id="KW-1185">Reference proteome</keyword>
<evidence type="ECO:0000313" key="1">
    <source>
        <dbReference type="EMBL" id="MFA4805229.1"/>
    </source>
</evidence>
<organism evidence="1 2">
    <name type="scientific">Pyrococcus kukulkanii</name>
    <dbReference type="NCBI Taxonomy" id="1609559"/>
    <lineage>
        <taxon>Archaea</taxon>
        <taxon>Methanobacteriati</taxon>
        <taxon>Methanobacteriota</taxon>
        <taxon>Thermococci</taxon>
        <taxon>Thermococcales</taxon>
        <taxon>Thermococcaceae</taxon>
        <taxon>Pyrococcus</taxon>
    </lineage>
</organism>
<accession>A0ABV4T7Z8</accession>
<evidence type="ECO:0000313" key="2">
    <source>
        <dbReference type="Proteomes" id="UP001571980"/>
    </source>
</evidence>
<dbReference type="EMBL" id="JARRIG010000007">
    <property type="protein sequence ID" value="MFA4805229.1"/>
    <property type="molecule type" value="Genomic_DNA"/>
</dbReference>
<sequence>MAREVIVLPVEIIHEIMGERMPIVSEPIVKVIVPYNEKKLAEAIKKAENELENYKNNPDVIKLFKNYIIIEVYSALVKSALQEMLRGNYRLLGKYIEITKEVSISTLTAGLEAKWDHKLGPIIFKNKNASILEFTLKTST</sequence>
<gene>
    <name evidence="1" type="ORF">P8X34_10875</name>
</gene>
<comment type="caution">
    <text evidence="1">The sequence shown here is derived from an EMBL/GenBank/DDBJ whole genome shotgun (WGS) entry which is preliminary data.</text>
</comment>
<reference evidence="1 2" key="1">
    <citation type="submission" date="2023-03" db="EMBL/GenBank/DDBJ databases">
        <title>Speciation in Pyrococcus: adaptation to high temperature as a mechanism.</title>
        <authorList>
            <person name="Gu J."/>
        </authorList>
    </citation>
    <scope>NUCLEOTIDE SEQUENCE [LARGE SCALE GENOMIC DNA]</scope>
    <source>
        <strain evidence="1 2">LMOA34</strain>
    </source>
</reference>
<proteinExistence type="predicted"/>
<name>A0ABV4T7Z8_9EURY</name>